<dbReference type="GO" id="GO:0016491">
    <property type="term" value="F:oxidoreductase activity"/>
    <property type="evidence" value="ECO:0007669"/>
    <property type="project" value="UniProtKB-KW"/>
</dbReference>
<dbReference type="GO" id="GO:0016020">
    <property type="term" value="C:membrane"/>
    <property type="evidence" value="ECO:0007669"/>
    <property type="project" value="InterPro"/>
</dbReference>
<dbReference type="EMBL" id="FPHY01000067">
    <property type="protein sequence ID" value="SFV86237.1"/>
    <property type="molecule type" value="Genomic_DNA"/>
</dbReference>
<dbReference type="GO" id="GO:0030313">
    <property type="term" value="C:cell envelope"/>
    <property type="evidence" value="ECO:0007669"/>
    <property type="project" value="UniProtKB-SubCell"/>
</dbReference>
<dbReference type="SUPFAM" id="SSF49503">
    <property type="entry name" value="Cupredoxins"/>
    <property type="match status" value="1"/>
</dbReference>
<dbReference type="Pfam" id="PF00116">
    <property type="entry name" value="COX2"/>
    <property type="match status" value="1"/>
</dbReference>
<evidence type="ECO:0000256" key="3">
    <source>
        <dbReference type="ARBA" id="ARBA00023008"/>
    </source>
</evidence>
<protein>
    <submittedName>
        <fullName evidence="6">Cytochrome c oxidase (B(O/a)3-type) chain II</fullName>
        <ecNumber evidence="6">1.9.3.1</ecNumber>
    </submittedName>
</protein>
<keyword evidence="4" id="KW-1133">Transmembrane helix</keyword>
<dbReference type="InterPro" id="IPR001505">
    <property type="entry name" value="Copper_CuA"/>
</dbReference>
<dbReference type="GO" id="GO:0004129">
    <property type="term" value="F:cytochrome-c oxidase activity"/>
    <property type="evidence" value="ECO:0007669"/>
    <property type="project" value="InterPro"/>
</dbReference>
<evidence type="ECO:0000313" key="6">
    <source>
        <dbReference type="EMBL" id="SFV86237.1"/>
    </source>
</evidence>
<comment type="subcellular location">
    <subcellularLocation>
        <location evidence="1">Cell envelope</location>
    </subcellularLocation>
</comment>
<proteinExistence type="predicted"/>
<evidence type="ECO:0000256" key="4">
    <source>
        <dbReference type="SAM" id="Phobius"/>
    </source>
</evidence>
<keyword evidence="6" id="KW-0560">Oxidoreductase</keyword>
<feature type="transmembrane region" description="Helical" evidence="4">
    <location>
        <begin position="12"/>
        <end position="30"/>
    </location>
</feature>
<dbReference type="AlphaFoldDB" id="A0A1W1DX88"/>
<gene>
    <name evidence="6" type="ORF">MNB_SUP05-SYMBIONT-4-1286</name>
</gene>
<dbReference type="InterPro" id="IPR051403">
    <property type="entry name" value="NosZ/Cyto_c_oxidase_sub2"/>
</dbReference>
<reference evidence="6" key="1">
    <citation type="submission" date="2016-10" db="EMBL/GenBank/DDBJ databases">
        <authorList>
            <person name="de Groot N.N."/>
        </authorList>
    </citation>
    <scope>NUCLEOTIDE SEQUENCE</scope>
</reference>
<dbReference type="InterPro" id="IPR002429">
    <property type="entry name" value="CcO_II-like_C"/>
</dbReference>
<dbReference type="PROSITE" id="PS00078">
    <property type="entry name" value="COX2"/>
    <property type="match status" value="1"/>
</dbReference>
<keyword evidence="3" id="KW-0186">Copper</keyword>
<dbReference type="Gene3D" id="2.60.40.420">
    <property type="entry name" value="Cupredoxins - blue copper proteins"/>
    <property type="match status" value="1"/>
</dbReference>
<dbReference type="PANTHER" id="PTHR42838:SF2">
    <property type="entry name" value="NITROUS-OXIDE REDUCTASE"/>
    <property type="match status" value="1"/>
</dbReference>
<organism evidence="6">
    <name type="scientific">hydrothermal vent metagenome</name>
    <dbReference type="NCBI Taxonomy" id="652676"/>
    <lineage>
        <taxon>unclassified sequences</taxon>
        <taxon>metagenomes</taxon>
        <taxon>ecological metagenomes</taxon>
    </lineage>
</organism>
<evidence type="ECO:0000256" key="1">
    <source>
        <dbReference type="ARBA" id="ARBA00004196"/>
    </source>
</evidence>
<dbReference type="EC" id="1.9.3.1" evidence="6"/>
<keyword evidence="4" id="KW-0472">Membrane</keyword>
<dbReference type="PROSITE" id="PS50857">
    <property type="entry name" value="COX2_CUA"/>
    <property type="match status" value="1"/>
</dbReference>
<name>A0A1W1DX88_9ZZZZ</name>
<evidence type="ECO:0000259" key="5">
    <source>
        <dbReference type="PROSITE" id="PS50857"/>
    </source>
</evidence>
<dbReference type="InterPro" id="IPR008972">
    <property type="entry name" value="Cupredoxin"/>
</dbReference>
<dbReference type="GO" id="GO:0005507">
    <property type="term" value="F:copper ion binding"/>
    <property type="evidence" value="ECO:0007669"/>
    <property type="project" value="InterPro"/>
</dbReference>
<keyword evidence="2" id="KW-0479">Metal-binding</keyword>
<dbReference type="PANTHER" id="PTHR42838">
    <property type="entry name" value="CYTOCHROME C OXIDASE SUBUNIT II"/>
    <property type="match status" value="1"/>
</dbReference>
<evidence type="ECO:0000256" key="2">
    <source>
        <dbReference type="ARBA" id="ARBA00022723"/>
    </source>
</evidence>
<keyword evidence="4" id="KW-0812">Transmembrane</keyword>
<sequence length="161" mass="18157">MHIDATEKKWFYISLVVTIVMIAILTFSAISTNLHPPSSIERLDSNRLHLEGEFKEDNLGVKKNADGSYTVTMVAARYGFYPQRIEVPVDTPIKIRVASFDVLHGVHAPFTNFNTMVLPGYVSEVNTTFTKAGEYPLFCNEFCGLGHDHMWSKLIVTTKED</sequence>
<accession>A0A1W1DX88</accession>
<feature type="domain" description="Cytochrome oxidase subunit II copper A binding" evidence="5">
    <location>
        <begin position="1"/>
        <end position="161"/>
    </location>
</feature>